<dbReference type="InterPro" id="IPR013830">
    <property type="entry name" value="SGNH_hydro"/>
</dbReference>
<sequence length="890" mass="94377">MRIKNLLLLLALTNLGLSRAHAQTAPIRSLLIDFGVSDGTNGNITSSPDANGSYWNNLLNRTGVADTFRLVDKQNQATGVKVKVGPNFLTNGILNGGLLSPSTTLLGEYAVSTATQDYFFVQGTGSTSMATLRFSGLEASRRYVFHVFGSRQTADETRISQYKFTGANVSTITQTTTGPGVGANGYPGNNNTITKSDTLTADAAGGITLELSKIRGSFGYLNLMRIDVVPGRATTTPPVYYAFQNPGFELGNLAYWTTAGGSAGGGSVGQAPKHQGSFAARLTGMNNLRLEQRISYQATSSVSTYRLNGWFLNAAASALSGAQGAHLELLFYNSANALLGRFKSDSVQASTPTDTWVRLSAVGAIPAGTAFVQAAAVWHNSAGLATGSVYFDDLAVEPYIPINTAKTIYIGSSVPYGTGATGNRGYTTLYADLLAARSAAGIGGPWVTANVSVPGNNTVDVTNRFDNDIFPQNGKYVFIGLSLGNEGITGSNKDNTFNQFRDNMRALITHARANGLVPIVAGNYGRNDYTPTEYGYVQRINALLNGWSVPTVNLLGAVDDLSGNGRYTPGYWFDDLHPNDAGHAEMAHAIVPSLLDALAANKTQPRRRVSAGITLRNSATAPAPLVRLVPEDVVHPFTTTLRFRTASPGQLMQVLDSAGLQAGTIQVASTGKLLYTSAKGRTIAGTKVVNDNRWHKLVLTHYYGRGLTRLYVDSLAEGTAAERLRPTRLDLGGNAAPARVQLRDFFFYRSGMNEGEVLAMAADSLLKSSLELYAPLDGSRAVAADSLLNLAQSLNSLTRVAATPLAARESAEAAAISLYPNPSTGLVHLRASTNLNGTVVQLLNGLGQLVLTATVRQGSIDLGALPGGVFILQFQVAGETVRKRLVHQAK</sequence>
<feature type="domain" description="Secretion system C-terminal sorting" evidence="3">
    <location>
        <begin position="818"/>
        <end position="885"/>
    </location>
</feature>
<dbReference type="InterPro" id="IPR026444">
    <property type="entry name" value="Secre_tail"/>
</dbReference>
<dbReference type="PANTHER" id="PTHR30383">
    <property type="entry name" value="THIOESTERASE 1/PROTEASE 1/LYSOPHOSPHOLIPASE L1"/>
    <property type="match status" value="1"/>
</dbReference>
<evidence type="ECO:0000259" key="2">
    <source>
        <dbReference type="Pfam" id="PF13472"/>
    </source>
</evidence>
<name>A0A558C2X9_9BACT</name>
<keyword evidence="5" id="KW-1185">Reference proteome</keyword>
<dbReference type="OrthoDB" id="8215557at2"/>
<dbReference type="PANTHER" id="PTHR30383:SF5">
    <property type="entry name" value="SGNH HYDROLASE-TYPE ESTERASE DOMAIN-CONTAINING PROTEIN"/>
    <property type="match status" value="1"/>
</dbReference>
<dbReference type="NCBIfam" id="TIGR04183">
    <property type="entry name" value="Por_Secre_tail"/>
    <property type="match status" value="1"/>
</dbReference>
<dbReference type="Pfam" id="PF13472">
    <property type="entry name" value="Lipase_GDSL_2"/>
    <property type="match status" value="1"/>
</dbReference>
<dbReference type="Gene3D" id="2.60.120.200">
    <property type="match status" value="1"/>
</dbReference>
<keyword evidence="1" id="KW-0732">Signal</keyword>
<dbReference type="GO" id="GO:0004553">
    <property type="term" value="F:hydrolase activity, hydrolyzing O-glycosyl compounds"/>
    <property type="evidence" value="ECO:0007669"/>
    <property type="project" value="UniProtKB-ARBA"/>
</dbReference>
<evidence type="ECO:0000313" key="5">
    <source>
        <dbReference type="Proteomes" id="UP000317624"/>
    </source>
</evidence>
<evidence type="ECO:0000313" key="4">
    <source>
        <dbReference type="EMBL" id="TVT43076.1"/>
    </source>
</evidence>
<dbReference type="EMBL" id="VMRJ01000001">
    <property type="protein sequence ID" value="TVT43076.1"/>
    <property type="molecule type" value="Genomic_DNA"/>
</dbReference>
<feature type="signal peptide" evidence="1">
    <location>
        <begin position="1"/>
        <end position="22"/>
    </location>
</feature>
<proteinExistence type="predicted"/>
<dbReference type="SUPFAM" id="SSF52266">
    <property type="entry name" value="SGNH hydrolase"/>
    <property type="match status" value="1"/>
</dbReference>
<dbReference type="Proteomes" id="UP000317624">
    <property type="component" value="Unassembled WGS sequence"/>
</dbReference>
<accession>A0A558C2X9</accession>
<dbReference type="Gene3D" id="3.40.50.1110">
    <property type="entry name" value="SGNH hydrolase"/>
    <property type="match status" value="1"/>
</dbReference>
<protein>
    <submittedName>
        <fullName evidence="4">T9SS type A sorting domain-containing protein</fullName>
    </submittedName>
</protein>
<organism evidence="4 5">
    <name type="scientific">Hymenobacter setariae</name>
    <dbReference type="NCBI Taxonomy" id="2594794"/>
    <lineage>
        <taxon>Bacteria</taxon>
        <taxon>Pseudomonadati</taxon>
        <taxon>Bacteroidota</taxon>
        <taxon>Cytophagia</taxon>
        <taxon>Cytophagales</taxon>
        <taxon>Hymenobacteraceae</taxon>
        <taxon>Hymenobacter</taxon>
    </lineage>
</organism>
<reference evidence="4 5" key="1">
    <citation type="submission" date="2019-07" db="EMBL/GenBank/DDBJ databases">
        <title>Hymenobacter sp. straun FUR1 Genome sequencing and assembly.</title>
        <authorList>
            <person name="Chhetri G."/>
        </authorList>
    </citation>
    <scope>NUCLEOTIDE SEQUENCE [LARGE SCALE GENOMIC DNA]</scope>
    <source>
        <strain evidence="4 5">Fur1</strain>
    </source>
</reference>
<dbReference type="InterPro" id="IPR051532">
    <property type="entry name" value="Ester_Hydrolysis_Enzymes"/>
</dbReference>
<dbReference type="Gene3D" id="2.60.120.260">
    <property type="entry name" value="Galactose-binding domain-like"/>
    <property type="match status" value="1"/>
</dbReference>
<dbReference type="GO" id="GO:0005975">
    <property type="term" value="P:carbohydrate metabolic process"/>
    <property type="evidence" value="ECO:0007669"/>
    <property type="project" value="UniProtKB-ARBA"/>
</dbReference>
<dbReference type="InterPro" id="IPR013320">
    <property type="entry name" value="ConA-like_dom_sf"/>
</dbReference>
<evidence type="ECO:0000259" key="3">
    <source>
        <dbReference type="Pfam" id="PF18962"/>
    </source>
</evidence>
<dbReference type="CDD" id="cd00229">
    <property type="entry name" value="SGNH_hydrolase"/>
    <property type="match status" value="1"/>
</dbReference>
<evidence type="ECO:0000256" key="1">
    <source>
        <dbReference type="SAM" id="SignalP"/>
    </source>
</evidence>
<comment type="caution">
    <text evidence="4">The sequence shown here is derived from an EMBL/GenBank/DDBJ whole genome shotgun (WGS) entry which is preliminary data.</text>
</comment>
<dbReference type="Pfam" id="PF18962">
    <property type="entry name" value="Por_Secre_tail"/>
    <property type="match status" value="1"/>
</dbReference>
<feature type="domain" description="SGNH hydrolase-type esterase" evidence="2">
    <location>
        <begin position="410"/>
        <end position="584"/>
    </location>
</feature>
<feature type="chain" id="PRO_5022110955" evidence="1">
    <location>
        <begin position="23"/>
        <end position="890"/>
    </location>
</feature>
<dbReference type="InterPro" id="IPR036514">
    <property type="entry name" value="SGNH_hydro_sf"/>
</dbReference>
<gene>
    <name evidence="4" type="ORF">FNT36_03015</name>
</gene>
<dbReference type="AlphaFoldDB" id="A0A558C2X9"/>
<dbReference type="SUPFAM" id="SSF49899">
    <property type="entry name" value="Concanavalin A-like lectins/glucanases"/>
    <property type="match status" value="1"/>
</dbReference>
<dbReference type="GO" id="GO:0004622">
    <property type="term" value="F:phosphatidylcholine lysophospholipase activity"/>
    <property type="evidence" value="ECO:0007669"/>
    <property type="project" value="TreeGrafter"/>
</dbReference>